<feature type="domain" description="Glycoside hydrolase GH146 substrate-binding" evidence="3">
    <location>
        <begin position="649"/>
        <end position="783"/>
    </location>
</feature>
<keyword evidence="5" id="KW-0378">Hydrolase</keyword>
<proteinExistence type="predicted"/>
<sequence>MKKVLFLLLSLSCFVQGFAQNYTPLKGDKRFKVQPSVSLKAYPFDLDQVTLLEGSPFKNAMDKDAAYLLSIEPQRLLHRFYLNAGLPTHGAVYGGWESEGLSGHTLGHYLSACAMMYASSQQKAFKDRVTEIVSALAVCQKARKTGYVGAIPKEDSIFTKVAKGEIKTGGFDLNGGWSPWYTVHKVMAGLVDAYLYCGNKQALQVVEGMADWTGKTVNPLSPELLQKMLKCEYGGMAEVLANLYAITGKKVYLDLSYKFYDDFVMLPLSKRINPMAGKHSNTNVPKAIGSARQYELAGQESDKTIASFFWDIMVHHHSYVIGGNSNYEYCGEPDKLNEHLSDNTCETCNTYNMLKLTRHLFCWQPNSELSNYYERALYNHILASQNPENGMMCYFVPLRMGTKKEFSDQFNTFTCCVGSGMENHVKYNESIYFQGAEGSLFVNLFIPSRLNWKEKGLILTQQTQYPTQNNTQFSLSLRKSQTFALKIRKPWWATQGVDIAINGQKQTVKADDSGYFVLNRTWQNKDQISLTMPMQIYSESMPDNPDRIALLYGPLVLAGQLGEKNPDPVYGIPVLLTDNKNVNQWVKSVDNSKLLFKTNAVAVPFDVTLQPFYQTYQQHYSVYWDYFTKAGWEEKKAVYEAEKKRQQEIEARTIDNFRIGEMQPERDHNLSIDGESYVSDALGRTGREVRKGGSFSFDMKVVKDKPNTLLLTYIGDDKNSAFDILVEGQVIASQILKGGTTGKFFDVTYPIPNNLIENKEKVQITIKAHTGRTAGRVFGARILK</sequence>
<feature type="domain" description="Non-reducing end beta-L-arabinofuranosidase-like GH127 middle" evidence="4">
    <location>
        <begin position="440"/>
        <end position="534"/>
    </location>
</feature>
<dbReference type="InterPro" id="IPR008928">
    <property type="entry name" value="6-hairpin_glycosidase_sf"/>
</dbReference>
<evidence type="ECO:0000256" key="1">
    <source>
        <dbReference type="SAM" id="SignalP"/>
    </source>
</evidence>
<dbReference type="EMBL" id="JAYFUM010000005">
    <property type="protein sequence ID" value="MEA5138295.1"/>
    <property type="molecule type" value="Genomic_DNA"/>
</dbReference>
<dbReference type="InterPro" id="IPR049046">
    <property type="entry name" value="Beta-AFase-like_GH127_middle"/>
</dbReference>
<organism evidence="5 6">
    <name type="scientific">Arcicella rigui</name>
    <dbReference type="NCBI Taxonomy" id="797020"/>
    <lineage>
        <taxon>Bacteria</taxon>
        <taxon>Pseudomonadati</taxon>
        <taxon>Bacteroidota</taxon>
        <taxon>Cytophagia</taxon>
        <taxon>Cytophagales</taxon>
        <taxon>Flectobacillaceae</taxon>
        <taxon>Arcicella</taxon>
    </lineage>
</organism>
<evidence type="ECO:0000259" key="2">
    <source>
        <dbReference type="Pfam" id="PF07944"/>
    </source>
</evidence>
<evidence type="ECO:0000313" key="6">
    <source>
        <dbReference type="Proteomes" id="UP001302949"/>
    </source>
</evidence>
<keyword evidence="6" id="KW-1185">Reference proteome</keyword>
<dbReference type="PANTHER" id="PTHR31151">
    <property type="entry name" value="PROLINE-TRNA LIGASE (DUF1680)"/>
    <property type="match status" value="1"/>
</dbReference>
<feature type="chain" id="PRO_5046433626" evidence="1">
    <location>
        <begin position="20"/>
        <end position="784"/>
    </location>
</feature>
<evidence type="ECO:0000259" key="3">
    <source>
        <dbReference type="Pfam" id="PF20620"/>
    </source>
</evidence>
<gene>
    <name evidence="5" type="ORF">VB248_04085</name>
</gene>
<dbReference type="Proteomes" id="UP001302949">
    <property type="component" value="Unassembled WGS sequence"/>
</dbReference>
<accession>A0ABU5Q648</accession>
<protein>
    <submittedName>
        <fullName evidence="5">Glycoside hydrolase family 127 protein</fullName>
    </submittedName>
</protein>
<dbReference type="InterPro" id="IPR012878">
    <property type="entry name" value="Beta-AFase-like_GH127_cat"/>
</dbReference>
<reference evidence="5 6" key="1">
    <citation type="submission" date="2023-12" db="EMBL/GenBank/DDBJ databases">
        <title>Novel species of the genus Arcicella isolated from rivers.</title>
        <authorList>
            <person name="Lu H."/>
        </authorList>
    </citation>
    <scope>NUCLEOTIDE SEQUENCE [LARGE SCALE GENOMIC DNA]</scope>
    <source>
        <strain evidence="5 6">KCTC 23307</strain>
    </source>
</reference>
<comment type="caution">
    <text evidence="5">The sequence shown here is derived from an EMBL/GenBank/DDBJ whole genome shotgun (WGS) entry which is preliminary data.</text>
</comment>
<dbReference type="Pfam" id="PF20736">
    <property type="entry name" value="Glyco_hydro127M"/>
    <property type="match status" value="1"/>
</dbReference>
<name>A0ABU5Q648_9BACT</name>
<dbReference type="PANTHER" id="PTHR31151:SF0">
    <property type="entry name" value="PROLINE-TRNA LIGASE (DUF1680)"/>
    <property type="match status" value="1"/>
</dbReference>
<feature type="signal peptide" evidence="1">
    <location>
        <begin position="1"/>
        <end position="19"/>
    </location>
</feature>
<evidence type="ECO:0000259" key="4">
    <source>
        <dbReference type="Pfam" id="PF20736"/>
    </source>
</evidence>
<dbReference type="InterPro" id="IPR046544">
    <property type="entry name" value="GH146_SB_dom"/>
</dbReference>
<feature type="domain" description="Non-reducing end beta-L-arabinofuranosidase-like GH127 catalytic" evidence="2">
    <location>
        <begin position="49"/>
        <end position="428"/>
    </location>
</feature>
<dbReference type="Pfam" id="PF07944">
    <property type="entry name" value="Beta-AFase-like_GH127_cat"/>
    <property type="match status" value="1"/>
</dbReference>
<dbReference type="GO" id="GO:0016787">
    <property type="term" value="F:hydrolase activity"/>
    <property type="evidence" value="ECO:0007669"/>
    <property type="project" value="UniProtKB-KW"/>
</dbReference>
<dbReference type="SUPFAM" id="SSF48208">
    <property type="entry name" value="Six-hairpin glycosidases"/>
    <property type="match status" value="1"/>
</dbReference>
<dbReference type="RefSeq" id="WP_323295463.1">
    <property type="nucleotide sequence ID" value="NZ_JAYFUM010000005.1"/>
</dbReference>
<dbReference type="Pfam" id="PF20620">
    <property type="entry name" value="DUF6805"/>
    <property type="match status" value="1"/>
</dbReference>
<evidence type="ECO:0000313" key="5">
    <source>
        <dbReference type="EMBL" id="MEA5138295.1"/>
    </source>
</evidence>
<keyword evidence="1" id="KW-0732">Signal</keyword>